<protein>
    <recommendedName>
        <fullName evidence="2">Altered inheritance of mitochondria protein 18, mitochondrial</fullName>
    </recommendedName>
</protein>
<sequence>MFKAFRSFNTNVKVFTGVAGALVGVQALSVYNPIYLENLKSVLVDNSIDPFPTKLSNYSMLGHGVRSVTFIGFKVYGAAIYVKDSDKSKVKSIVSERGFEKLEDVEESTELISKICDSVDFKVRICPVRNTDFNHLRDGFVKSILSNPLSKNNAAVGAGLDELRTLFKGFKGSVPKNHILLLQTDKGKLTFTYENTKTGEIKVLGTVNEPLVSKLLLISYLSSRKPLSEPLRKSCVEGIKNL</sequence>
<dbReference type="SUPFAM" id="SSF54626">
    <property type="entry name" value="Chalcone isomerase"/>
    <property type="match status" value="1"/>
</dbReference>
<dbReference type="KEGG" id="cten:18250548"/>
<evidence type="ECO:0000259" key="3">
    <source>
        <dbReference type="Pfam" id="PF16035"/>
    </source>
</evidence>
<keyword evidence="5" id="KW-1185">Reference proteome</keyword>
<dbReference type="PANTHER" id="PTHR47284:SF3">
    <property type="entry name" value="FATTY-ACID-BINDING PROTEIN 2"/>
    <property type="match status" value="1"/>
</dbReference>
<dbReference type="STRING" id="590646.G3BDV0"/>
<evidence type="ECO:0000256" key="1">
    <source>
        <dbReference type="ARBA" id="ARBA00009111"/>
    </source>
</evidence>
<accession>G3BDV0</accession>
<dbReference type="Pfam" id="PF16035">
    <property type="entry name" value="Chalcone_2"/>
    <property type="match status" value="1"/>
</dbReference>
<reference evidence="4 5" key="1">
    <citation type="journal article" date="2011" name="Proc. Natl. Acad. Sci. U.S.A.">
        <title>Comparative genomics of xylose-fermenting fungi for enhanced biofuel production.</title>
        <authorList>
            <person name="Wohlbach D.J."/>
            <person name="Kuo A."/>
            <person name="Sato T.K."/>
            <person name="Potts K.M."/>
            <person name="Salamov A.A."/>
            <person name="LaButti K.M."/>
            <person name="Sun H."/>
            <person name="Clum A."/>
            <person name="Pangilinan J.L."/>
            <person name="Lindquist E.A."/>
            <person name="Lucas S."/>
            <person name="Lapidus A."/>
            <person name="Jin M."/>
            <person name="Gunawan C."/>
            <person name="Balan V."/>
            <person name="Dale B.E."/>
            <person name="Jeffries T.W."/>
            <person name="Zinkel R."/>
            <person name="Barry K.W."/>
            <person name="Grigoriev I.V."/>
            <person name="Gasch A.P."/>
        </authorList>
    </citation>
    <scope>NUCLEOTIDE SEQUENCE [LARGE SCALE GENOMIC DNA]</scope>
    <source>
        <strain evidence="5">ATCC 10573 / BCRC 21748 / CBS 615 / JCM 9827 / NBRC 10315 / NRRL Y-1498 / VKM Y-70</strain>
    </source>
</reference>
<dbReference type="InterPro" id="IPR016088">
    <property type="entry name" value="Chalcone_isomerase_3-sand"/>
</dbReference>
<comment type="similarity">
    <text evidence="1">Belongs to the AIM18/AIM46 family.</text>
</comment>
<proteinExistence type="inferred from homology"/>
<keyword evidence="4" id="KW-0413">Isomerase</keyword>
<dbReference type="InterPro" id="IPR036298">
    <property type="entry name" value="Chalcone_isomerase_sf"/>
</dbReference>
<dbReference type="EMBL" id="GL996528">
    <property type="protein sequence ID" value="EGV60387.1"/>
    <property type="molecule type" value="Genomic_DNA"/>
</dbReference>
<dbReference type="AlphaFoldDB" id="G3BDV0"/>
<organism evidence="5">
    <name type="scientific">Candida tenuis (strain ATCC 10573 / BCRC 21748 / CBS 615 / JCM 9827 / NBRC 10315 / NRRL Y-1498 / VKM Y-70)</name>
    <name type="common">Yeast</name>
    <name type="synonym">Yamadazyma tenuis</name>
    <dbReference type="NCBI Taxonomy" id="590646"/>
    <lineage>
        <taxon>Eukaryota</taxon>
        <taxon>Fungi</taxon>
        <taxon>Dikarya</taxon>
        <taxon>Ascomycota</taxon>
        <taxon>Saccharomycotina</taxon>
        <taxon>Pichiomycetes</taxon>
        <taxon>Debaryomycetaceae</taxon>
        <taxon>Yamadazyma</taxon>
    </lineage>
</organism>
<dbReference type="GO" id="GO:0016872">
    <property type="term" value="F:intramolecular lyase activity"/>
    <property type="evidence" value="ECO:0007669"/>
    <property type="project" value="InterPro"/>
</dbReference>
<gene>
    <name evidence="4" type="ORF">CANTEDRAFT_95836</name>
</gene>
<dbReference type="Proteomes" id="UP000000707">
    <property type="component" value="Unassembled WGS sequence"/>
</dbReference>
<dbReference type="eggNOG" id="ENOG502RGD3">
    <property type="taxonomic scope" value="Eukaryota"/>
</dbReference>
<dbReference type="GeneID" id="18250548"/>
<dbReference type="HOGENOM" id="CLU_038840_0_1_1"/>
<evidence type="ECO:0000313" key="5">
    <source>
        <dbReference type="Proteomes" id="UP000000707"/>
    </source>
</evidence>
<dbReference type="OrthoDB" id="198885at2759"/>
<evidence type="ECO:0000256" key="2">
    <source>
        <dbReference type="ARBA" id="ARBA00018755"/>
    </source>
</evidence>
<feature type="domain" description="Chalcone isomerase" evidence="3">
    <location>
        <begin position="57"/>
        <end position="236"/>
    </location>
</feature>
<dbReference type="PANTHER" id="PTHR47284">
    <property type="entry name" value="FATTY-ACID-BINDING PROTEIN 2"/>
    <property type="match status" value="1"/>
</dbReference>
<evidence type="ECO:0000313" key="4">
    <source>
        <dbReference type="EMBL" id="EGV60387.1"/>
    </source>
</evidence>
<dbReference type="InterPro" id="IPR016087">
    <property type="entry name" value="Chalcone_isomerase"/>
</dbReference>
<dbReference type="Gene3D" id="3.50.70.10">
    <property type="match status" value="1"/>
</dbReference>
<name>G3BDV0_CANTC</name>